<accession>A0AAE4MEE1</accession>
<protein>
    <submittedName>
        <fullName evidence="2">Uncharacterized protein</fullName>
    </submittedName>
</protein>
<feature type="region of interest" description="Disordered" evidence="1">
    <location>
        <begin position="65"/>
        <end position="85"/>
    </location>
</feature>
<sequence>MMPEETAVQVVVNHISSDEWPEWIEIPGSTKRAGFKVRANADKPQASLQRARMMQELARQVTREYLGSGKGGTLPTLSDTEVPDD</sequence>
<dbReference type="AlphaFoldDB" id="A0AAE4MEE1"/>
<evidence type="ECO:0000313" key="2">
    <source>
        <dbReference type="EMBL" id="MDV0442649.1"/>
    </source>
</evidence>
<evidence type="ECO:0000313" key="3">
    <source>
        <dbReference type="Proteomes" id="UP001273136"/>
    </source>
</evidence>
<evidence type="ECO:0000256" key="1">
    <source>
        <dbReference type="SAM" id="MobiDB-lite"/>
    </source>
</evidence>
<dbReference type="Proteomes" id="UP001273136">
    <property type="component" value="Unassembled WGS sequence"/>
</dbReference>
<keyword evidence="3" id="KW-1185">Reference proteome</keyword>
<reference evidence="2" key="1">
    <citation type="submission" date="2023-06" db="EMBL/GenBank/DDBJ databases">
        <title>Genome sequence of Methancorpusculaceae sp. Ag1.</title>
        <authorList>
            <person name="Protasov E."/>
            <person name="Platt K."/>
            <person name="Poehlein A."/>
            <person name="Daniel R."/>
            <person name="Brune A."/>
        </authorList>
    </citation>
    <scope>NUCLEOTIDE SEQUENCE</scope>
    <source>
        <strain evidence="2">Ag1</strain>
    </source>
</reference>
<organism evidence="2 3">
    <name type="scientific">Methanorbis furvi</name>
    <dbReference type="NCBI Taxonomy" id="3028299"/>
    <lineage>
        <taxon>Archaea</taxon>
        <taxon>Methanobacteriati</taxon>
        <taxon>Methanobacteriota</taxon>
        <taxon>Stenosarchaea group</taxon>
        <taxon>Methanomicrobia</taxon>
        <taxon>Methanomicrobiales</taxon>
        <taxon>Methanocorpusculaceae</taxon>
        <taxon>Methanorbis</taxon>
    </lineage>
</organism>
<comment type="caution">
    <text evidence="2">The sequence shown here is derived from an EMBL/GenBank/DDBJ whole genome shotgun (WGS) entry which is preliminary data.</text>
</comment>
<dbReference type="EMBL" id="JAWDKA010000019">
    <property type="protein sequence ID" value="MDV0442649.1"/>
    <property type="molecule type" value="Genomic_DNA"/>
</dbReference>
<proteinExistence type="predicted"/>
<name>A0AAE4MEE1_9EURY</name>
<gene>
    <name evidence="2" type="ORF">McpAg1_19130</name>
</gene>